<comment type="pathway">
    <text evidence="12">Steroid hormone biosynthesis; dafachronic acid biosynthesis.</text>
</comment>
<dbReference type="Proteomes" id="UP001165060">
    <property type="component" value="Unassembled WGS sequence"/>
</dbReference>
<keyword evidence="8" id="KW-0560">Oxidoreductase</keyword>
<dbReference type="PROSITE" id="PS51296">
    <property type="entry name" value="RIESKE"/>
    <property type="match status" value="1"/>
</dbReference>
<evidence type="ECO:0000256" key="12">
    <source>
        <dbReference type="ARBA" id="ARBA00025712"/>
    </source>
</evidence>
<comment type="caution">
    <text evidence="19">The sequence shown here is derived from an EMBL/GenBank/DDBJ whole genome shotgun (WGS) entry which is preliminary data.</text>
</comment>
<evidence type="ECO:0000256" key="6">
    <source>
        <dbReference type="ARBA" id="ARBA00022723"/>
    </source>
</evidence>
<dbReference type="Gene3D" id="3.90.380.10">
    <property type="entry name" value="Naphthalene 1,2-dioxygenase Alpha Subunit, Chain A, domain 1"/>
    <property type="match status" value="1"/>
</dbReference>
<evidence type="ECO:0000313" key="19">
    <source>
        <dbReference type="EMBL" id="GMI39518.1"/>
    </source>
</evidence>
<comment type="cofactor">
    <cofactor evidence="1">
        <name>Fe cation</name>
        <dbReference type="ChEBI" id="CHEBI:24875"/>
    </cofactor>
</comment>
<dbReference type="PANTHER" id="PTHR21266:SF32">
    <property type="entry name" value="CHOLESTEROL 7-DESATURASE NVD"/>
    <property type="match status" value="1"/>
</dbReference>
<feature type="transmembrane region" description="Helical" evidence="17">
    <location>
        <begin position="20"/>
        <end position="45"/>
    </location>
</feature>
<dbReference type="Pfam" id="PF00355">
    <property type="entry name" value="Rieske"/>
    <property type="match status" value="1"/>
</dbReference>
<dbReference type="SUPFAM" id="SSF55961">
    <property type="entry name" value="Bet v1-like"/>
    <property type="match status" value="1"/>
</dbReference>
<evidence type="ECO:0000256" key="14">
    <source>
        <dbReference type="ARBA" id="ARBA00026095"/>
    </source>
</evidence>
<evidence type="ECO:0000256" key="11">
    <source>
        <dbReference type="ARBA" id="ARBA00023136"/>
    </source>
</evidence>
<evidence type="ECO:0000256" key="4">
    <source>
        <dbReference type="ARBA" id="ARBA00022692"/>
    </source>
</evidence>
<proteinExistence type="inferred from homology"/>
<dbReference type="InterPro" id="IPR050584">
    <property type="entry name" value="Cholesterol_7-desaturase"/>
</dbReference>
<evidence type="ECO:0000256" key="16">
    <source>
        <dbReference type="ARBA" id="ARBA00049548"/>
    </source>
</evidence>
<keyword evidence="6" id="KW-0479">Metal-binding</keyword>
<keyword evidence="11 17" id="KW-0472">Membrane</keyword>
<evidence type="ECO:0000256" key="10">
    <source>
        <dbReference type="ARBA" id="ARBA00023014"/>
    </source>
</evidence>
<dbReference type="SUPFAM" id="SSF50022">
    <property type="entry name" value="ISP domain"/>
    <property type="match status" value="1"/>
</dbReference>
<gene>
    <name evidence="19" type="ORF">TeGR_g11282</name>
</gene>
<evidence type="ECO:0000256" key="13">
    <source>
        <dbReference type="ARBA" id="ARBA00025729"/>
    </source>
</evidence>
<evidence type="ECO:0000256" key="15">
    <source>
        <dbReference type="ARBA" id="ARBA00047853"/>
    </source>
</evidence>
<reference evidence="19 20" key="1">
    <citation type="journal article" date="2023" name="Commun. Biol.">
        <title>Genome analysis of Parmales, the sister group of diatoms, reveals the evolutionary specialization of diatoms from phago-mixotrophs to photoautotrophs.</title>
        <authorList>
            <person name="Ban H."/>
            <person name="Sato S."/>
            <person name="Yoshikawa S."/>
            <person name="Yamada K."/>
            <person name="Nakamura Y."/>
            <person name="Ichinomiya M."/>
            <person name="Sato N."/>
            <person name="Blanc-Mathieu R."/>
            <person name="Endo H."/>
            <person name="Kuwata A."/>
            <person name="Ogata H."/>
        </authorList>
    </citation>
    <scope>NUCLEOTIDE SEQUENCE [LARGE SCALE GENOMIC DNA]</scope>
</reference>
<comment type="pathway">
    <text evidence="3">Hormone biosynthesis.</text>
</comment>
<keyword evidence="7 17" id="KW-1133">Transmembrane helix</keyword>
<evidence type="ECO:0000256" key="17">
    <source>
        <dbReference type="SAM" id="Phobius"/>
    </source>
</evidence>
<comment type="catalytic activity">
    <reaction evidence="15">
        <text>cholesterol + NADH + O2 + H(+) = 7-dehydrocholesterol + NAD(+) + 2 H2O</text>
        <dbReference type="Rhea" id="RHEA:51644"/>
        <dbReference type="ChEBI" id="CHEBI:15377"/>
        <dbReference type="ChEBI" id="CHEBI:15378"/>
        <dbReference type="ChEBI" id="CHEBI:15379"/>
        <dbReference type="ChEBI" id="CHEBI:16113"/>
        <dbReference type="ChEBI" id="CHEBI:17759"/>
        <dbReference type="ChEBI" id="CHEBI:57540"/>
        <dbReference type="ChEBI" id="CHEBI:57945"/>
        <dbReference type="EC" id="1.14.19.21"/>
    </reaction>
    <physiologicalReaction direction="left-to-right" evidence="15">
        <dbReference type="Rhea" id="RHEA:51645"/>
    </physiologicalReaction>
</comment>
<evidence type="ECO:0000256" key="2">
    <source>
        <dbReference type="ARBA" id="ARBA00004370"/>
    </source>
</evidence>
<keyword evidence="5" id="KW-0001">2Fe-2S</keyword>
<dbReference type="Gene3D" id="2.102.10.10">
    <property type="entry name" value="Rieske [2Fe-2S] iron-sulphur domain"/>
    <property type="match status" value="1"/>
</dbReference>
<evidence type="ECO:0000256" key="7">
    <source>
        <dbReference type="ARBA" id="ARBA00022989"/>
    </source>
</evidence>
<comment type="catalytic activity">
    <reaction evidence="16">
        <text>cholesterol + NADPH + O2 + H(+) = 7-dehydrocholesterol + NADP(+) + 2 H2O</text>
        <dbReference type="Rhea" id="RHEA:45024"/>
        <dbReference type="ChEBI" id="CHEBI:15377"/>
        <dbReference type="ChEBI" id="CHEBI:15378"/>
        <dbReference type="ChEBI" id="CHEBI:15379"/>
        <dbReference type="ChEBI" id="CHEBI:16113"/>
        <dbReference type="ChEBI" id="CHEBI:17759"/>
        <dbReference type="ChEBI" id="CHEBI:57783"/>
        <dbReference type="ChEBI" id="CHEBI:58349"/>
        <dbReference type="EC" id="1.14.19.21"/>
    </reaction>
    <physiologicalReaction direction="left-to-right" evidence="16">
        <dbReference type="Rhea" id="RHEA:45025"/>
    </physiologicalReaction>
</comment>
<evidence type="ECO:0000256" key="3">
    <source>
        <dbReference type="ARBA" id="ARBA00004972"/>
    </source>
</evidence>
<evidence type="ECO:0000259" key="18">
    <source>
        <dbReference type="PROSITE" id="PS51296"/>
    </source>
</evidence>
<sequence length="426" mass="48103">MSSQLLDALKQYTPPANVVILGTTYTVLSVALSGLFSLIIVLWGWGCRTPKSPKTHDPRSARYRAIRRKHFPPPYPNGWFHVCNAADVAGGNIHSISALGLDLVAFRGQKTKEVAILKAHCPHLGAHLGEGGEVIGDSVRCPFHGWEIDGTGSCTKIPYSKMQSIPSKCKTDTYACREIMGAIWMWFDAEGRDPLWELDEYKDVQEKGMTLRVVKQNTFYQHIAEMCENSADPYHFQTLHAPLPIPGFSKVVGCQHRITQKYPDKVSDAGQMHKCHFTERMYDLELLGGWRSPGISLRGNVPLSARILDSILTTVCFEGPGNISFSISTPIGEMRMFMTNLPLEPFKQHVENHWFAPWYFPTFLVRIFATLSAHALEQDRQVWENKVYRKQMNLVGGDGPFPAFRRYWAGHYSESSEDVGKDPLDW</sequence>
<dbReference type="InterPro" id="IPR036922">
    <property type="entry name" value="Rieske_2Fe-2S_sf"/>
</dbReference>
<dbReference type="EMBL" id="BRYB01002092">
    <property type="protein sequence ID" value="GMI39518.1"/>
    <property type="molecule type" value="Genomic_DNA"/>
</dbReference>
<evidence type="ECO:0000256" key="5">
    <source>
        <dbReference type="ARBA" id="ARBA00022714"/>
    </source>
</evidence>
<accession>A0ABQ6N498</accession>
<keyword evidence="10" id="KW-0411">Iron-sulfur</keyword>
<keyword evidence="9" id="KW-0408">Iron</keyword>
<name>A0ABQ6N498_9STRA</name>
<dbReference type="PANTHER" id="PTHR21266">
    <property type="entry name" value="IRON-SULFUR DOMAIN CONTAINING PROTEIN"/>
    <property type="match status" value="1"/>
</dbReference>
<evidence type="ECO:0000256" key="1">
    <source>
        <dbReference type="ARBA" id="ARBA00001962"/>
    </source>
</evidence>
<dbReference type="EC" id="1.14.19.21" evidence="14"/>
<protein>
    <recommendedName>
        <fullName evidence="14">cholesterol 7-desaturase</fullName>
        <ecNumber evidence="14">1.14.19.21</ecNumber>
    </recommendedName>
</protein>
<dbReference type="InterPro" id="IPR045605">
    <property type="entry name" value="KshA-like_C"/>
</dbReference>
<evidence type="ECO:0000256" key="9">
    <source>
        <dbReference type="ARBA" id="ARBA00023004"/>
    </source>
</evidence>
<evidence type="ECO:0000313" key="20">
    <source>
        <dbReference type="Proteomes" id="UP001165060"/>
    </source>
</evidence>
<comment type="similarity">
    <text evidence="13">Belongs to the cholesterol 7-desaturase family.</text>
</comment>
<keyword evidence="20" id="KW-1185">Reference proteome</keyword>
<organism evidence="19 20">
    <name type="scientific">Tetraparma gracilis</name>
    <dbReference type="NCBI Taxonomy" id="2962635"/>
    <lineage>
        <taxon>Eukaryota</taxon>
        <taxon>Sar</taxon>
        <taxon>Stramenopiles</taxon>
        <taxon>Ochrophyta</taxon>
        <taxon>Bolidophyceae</taxon>
        <taxon>Parmales</taxon>
        <taxon>Triparmaceae</taxon>
        <taxon>Tetraparma</taxon>
    </lineage>
</organism>
<feature type="domain" description="Rieske" evidence="18">
    <location>
        <begin position="80"/>
        <end position="185"/>
    </location>
</feature>
<dbReference type="CDD" id="cd03469">
    <property type="entry name" value="Rieske_RO_Alpha_N"/>
    <property type="match status" value="1"/>
</dbReference>
<evidence type="ECO:0000256" key="8">
    <source>
        <dbReference type="ARBA" id="ARBA00023002"/>
    </source>
</evidence>
<keyword evidence="4 17" id="KW-0812">Transmembrane</keyword>
<dbReference type="InterPro" id="IPR017941">
    <property type="entry name" value="Rieske_2Fe-2S"/>
</dbReference>
<dbReference type="Pfam" id="PF19298">
    <property type="entry name" value="KshA_C"/>
    <property type="match status" value="1"/>
</dbReference>
<comment type="subcellular location">
    <subcellularLocation>
        <location evidence="2">Membrane</location>
    </subcellularLocation>
</comment>